<evidence type="ECO:0000313" key="2">
    <source>
        <dbReference type="EMBL" id="MRG59836.1"/>
    </source>
</evidence>
<organism evidence="2 3">
    <name type="scientific">Agromyces agglutinans</name>
    <dbReference type="NCBI Taxonomy" id="2662258"/>
    <lineage>
        <taxon>Bacteria</taxon>
        <taxon>Bacillati</taxon>
        <taxon>Actinomycetota</taxon>
        <taxon>Actinomycetes</taxon>
        <taxon>Micrococcales</taxon>
        <taxon>Microbacteriaceae</taxon>
        <taxon>Agromyces</taxon>
    </lineage>
</organism>
<keyword evidence="3" id="KW-1185">Reference proteome</keyword>
<proteinExistence type="predicted"/>
<reference evidence="2 3" key="1">
    <citation type="submission" date="2019-10" db="EMBL/GenBank/DDBJ databases">
        <authorList>
            <person name="Nie G."/>
            <person name="Ming H."/>
            <person name="Yi B."/>
        </authorList>
    </citation>
    <scope>NUCLEOTIDE SEQUENCE [LARGE SCALE GENOMIC DNA]</scope>
    <source>
        <strain evidence="2 3">CFH 90414</strain>
    </source>
</reference>
<keyword evidence="1" id="KW-0812">Transmembrane</keyword>
<keyword evidence="1" id="KW-1133">Transmembrane helix</keyword>
<protein>
    <submittedName>
        <fullName evidence="2">Uncharacterized protein</fullName>
    </submittedName>
</protein>
<dbReference type="Proteomes" id="UP000431080">
    <property type="component" value="Unassembled WGS sequence"/>
</dbReference>
<gene>
    <name evidence="2" type="ORF">GE115_08140</name>
</gene>
<dbReference type="AlphaFoldDB" id="A0A6I2FBL7"/>
<feature type="transmembrane region" description="Helical" evidence="1">
    <location>
        <begin position="32"/>
        <end position="51"/>
    </location>
</feature>
<evidence type="ECO:0000256" key="1">
    <source>
        <dbReference type="SAM" id="Phobius"/>
    </source>
</evidence>
<dbReference type="EMBL" id="WJIF01000003">
    <property type="protein sequence ID" value="MRG59836.1"/>
    <property type="molecule type" value="Genomic_DNA"/>
</dbReference>
<accession>A0A6I2FBL7</accession>
<keyword evidence="1" id="KW-0472">Membrane</keyword>
<evidence type="ECO:0000313" key="3">
    <source>
        <dbReference type="Proteomes" id="UP000431080"/>
    </source>
</evidence>
<dbReference type="RefSeq" id="WP_153684253.1">
    <property type="nucleotide sequence ID" value="NZ_WJIF01000003.1"/>
</dbReference>
<comment type="caution">
    <text evidence="2">The sequence shown here is derived from an EMBL/GenBank/DDBJ whole genome shotgun (WGS) entry which is preliminary data.</text>
</comment>
<name>A0A6I2FBL7_9MICO</name>
<sequence length="223" mass="23579">MAAAAALVVGVLAAMATKVDHVVALLPPVPGTRAGVAFAALCAVGLLVAGLRRLSSASRCRTRRAALEEAMPSAEVSRGIRHRALISSLAELGTRVRLPGRFSIVADERGLSFWSGGRRPRRVHEILWREVRSIRSDRVIVGSGSIPVAVLRIRRGGSSLDLPLLLAGERATSFVLVDAPFFATVRSWKARHRAALAAEGLELPPLTAPIPVITSAQLAAAGR</sequence>